<gene>
    <name evidence="5" type="primary">hxcR</name>
    <name evidence="5" type="ORF">DTO96_100877</name>
</gene>
<dbReference type="SUPFAM" id="SSF52540">
    <property type="entry name" value="P-loop containing nucleoside triphosphate hydrolases"/>
    <property type="match status" value="1"/>
</dbReference>
<dbReference type="CDD" id="cd01129">
    <property type="entry name" value="PulE-GspE-like"/>
    <property type="match status" value="1"/>
</dbReference>
<dbReference type="PROSITE" id="PS00662">
    <property type="entry name" value="T2SP_E"/>
    <property type="match status" value="1"/>
</dbReference>
<evidence type="ECO:0000259" key="4">
    <source>
        <dbReference type="PROSITE" id="PS00662"/>
    </source>
</evidence>
<dbReference type="Gene3D" id="3.40.50.300">
    <property type="entry name" value="P-loop containing nucleotide triphosphate hydrolases"/>
    <property type="match status" value="1"/>
</dbReference>
<keyword evidence="2" id="KW-0547">Nucleotide-binding</keyword>
<dbReference type="RefSeq" id="WP_114562386.1">
    <property type="nucleotide sequence ID" value="NZ_CP031124.1"/>
</dbReference>
<dbReference type="InterPro" id="IPR001482">
    <property type="entry name" value="T2SS/T4SS_dom"/>
</dbReference>
<dbReference type="Gene3D" id="3.30.450.90">
    <property type="match status" value="1"/>
</dbReference>
<protein>
    <submittedName>
        <fullName evidence="5">Putative type II secretion system protein HxcR</fullName>
    </submittedName>
</protein>
<evidence type="ECO:0000256" key="1">
    <source>
        <dbReference type="ARBA" id="ARBA00006611"/>
    </source>
</evidence>
<dbReference type="GO" id="GO:0016887">
    <property type="term" value="F:ATP hydrolysis activity"/>
    <property type="evidence" value="ECO:0007669"/>
    <property type="project" value="TreeGrafter"/>
</dbReference>
<feature type="domain" description="Bacterial type II secretion system protein E" evidence="4">
    <location>
        <begin position="381"/>
        <end position="395"/>
    </location>
</feature>
<dbReference type="SMART" id="SM00382">
    <property type="entry name" value="AAA"/>
    <property type="match status" value="1"/>
</dbReference>
<name>A0A345D9W9_9BURK</name>
<dbReference type="KEGG" id="hyf:DTO96_100877"/>
<sequence length="563" mass="62043">MKNQSWSTLASLLVQRGRLSFDVAAVIAKTEPSSSLVWIDAFLESNDAGFTPSSFAQWMSDAAGLVRLSSREWQSFMTHRPTQPPRLPYAPQGLVWLGGEPARVGIVDASDSAVLQRLRFLINMPFEWRVLSMDEYYQSQKKDSASTVQRFSAQVAPAVSTLALDANFNANPIDSNDAPVVRYIQDLLVQMVRERASDLHFEPFSNHFRIRARIDGVLHDVAQLDAQLKEQMSVRLKVMAQLDIAEKRLPQDGRIKLSLTPSETVDCRISTLPTLFGEKIVVRFLNGQTTALSLAALGYEPHQLAILEEALTRPYGLILMTGPTGSGKTVSLYGCLQKLNTDEVNISTVEDPVEIFMTGINQVSINEKAGIDFATALRAFLRQDPDILMVGEIRDLDTADIALKAAQTGHLVFSTLHTNDAPLALTRLAQMGVTPYNIAASVSIITAQRLVRQLCDCKVPLRLDEALLMSAGFTADEAKQKDWQAFAPKGCNRCHHTGFFGRIGVFQVMPVSTDMQNLIARNCSAQELRDQARAEGVLNLREAGLLKVKAGLCALNEIMVATI</sequence>
<dbReference type="AlphaFoldDB" id="A0A345D9W9"/>
<reference evidence="6" key="1">
    <citation type="submission" date="2018-07" db="EMBL/GenBank/DDBJ databases">
        <authorList>
            <person name="Kim H."/>
        </authorList>
    </citation>
    <scope>NUCLEOTIDE SEQUENCE [LARGE SCALE GENOMIC DNA]</scope>
    <source>
        <strain evidence="6">F02</strain>
    </source>
</reference>
<dbReference type="Proteomes" id="UP000252182">
    <property type="component" value="Chromosome"/>
</dbReference>
<dbReference type="EMBL" id="CP031124">
    <property type="protein sequence ID" value="AXF85157.1"/>
    <property type="molecule type" value="Genomic_DNA"/>
</dbReference>
<dbReference type="PANTHER" id="PTHR30258:SF1">
    <property type="entry name" value="PROTEIN TRANSPORT PROTEIN HOFB HOMOLOG"/>
    <property type="match status" value="1"/>
</dbReference>
<dbReference type="InterPro" id="IPR003593">
    <property type="entry name" value="AAA+_ATPase"/>
</dbReference>
<dbReference type="PANTHER" id="PTHR30258">
    <property type="entry name" value="TYPE II SECRETION SYSTEM PROTEIN GSPE-RELATED"/>
    <property type="match status" value="1"/>
</dbReference>
<proteinExistence type="inferred from homology"/>
<dbReference type="GO" id="GO:0005886">
    <property type="term" value="C:plasma membrane"/>
    <property type="evidence" value="ECO:0007669"/>
    <property type="project" value="TreeGrafter"/>
</dbReference>
<keyword evidence="6" id="KW-1185">Reference proteome</keyword>
<dbReference type="FunFam" id="3.40.50.300:FF:000398">
    <property type="entry name" value="Type IV pilus assembly ATPase PilB"/>
    <property type="match status" value="1"/>
</dbReference>
<evidence type="ECO:0000313" key="5">
    <source>
        <dbReference type="EMBL" id="AXF85157.1"/>
    </source>
</evidence>
<dbReference type="GO" id="GO:0005524">
    <property type="term" value="F:ATP binding"/>
    <property type="evidence" value="ECO:0007669"/>
    <property type="project" value="UniProtKB-KW"/>
</dbReference>
<evidence type="ECO:0000256" key="3">
    <source>
        <dbReference type="ARBA" id="ARBA00022840"/>
    </source>
</evidence>
<dbReference type="InterPro" id="IPR027417">
    <property type="entry name" value="P-loop_NTPase"/>
</dbReference>
<dbReference type="OrthoDB" id="5790493at2"/>
<organism evidence="5 6">
    <name type="scientific">Ephemeroptericola cinctiostellae</name>
    <dbReference type="NCBI Taxonomy" id="2268024"/>
    <lineage>
        <taxon>Bacteria</taxon>
        <taxon>Pseudomonadati</taxon>
        <taxon>Pseudomonadota</taxon>
        <taxon>Betaproteobacteria</taxon>
        <taxon>Burkholderiales</taxon>
        <taxon>Burkholderiaceae</taxon>
        <taxon>Ephemeroptericola</taxon>
    </lineage>
</organism>
<evidence type="ECO:0000313" key="6">
    <source>
        <dbReference type="Proteomes" id="UP000252182"/>
    </source>
</evidence>
<accession>A0A345D9W9</accession>
<comment type="similarity">
    <text evidence="1">Belongs to the GSP E family.</text>
</comment>
<dbReference type="Pfam" id="PF00437">
    <property type="entry name" value="T2SSE"/>
    <property type="match status" value="1"/>
</dbReference>
<keyword evidence="3" id="KW-0067">ATP-binding</keyword>
<evidence type="ECO:0000256" key="2">
    <source>
        <dbReference type="ARBA" id="ARBA00022741"/>
    </source>
</evidence>